<dbReference type="Proteomes" id="UP000256220">
    <property type="component" value="Unassembled WGS sequence"/>
</dbReference>
<gene>
    <name evidence="1" type="ORF">BB31_00035</name>
</gene>
<reference evidence="1 2" key="1">
    <citation type="journal article" date="2014" name="Genome Announc.">
        <title>Draft Genome Sequence of Amycolatopsis lurida NRRL 2430, Producer of the Glycopeptide Family Antibiotic Ristocetin.</title>
        <authorList>
            <person name="Kwun M.J."/>
            <person name="Hong H.J."/>
        </authorList>
    </citation>
    <scope>NUCLEOTIDE SEQUENCE [LARGE SCALE GENOMIC DNA]</scope>
    <source>
        <strain evidence="1 2">NRRL 2430</strain>
    </source>
</reference>
<dbReference type="AlphaFoldDB" id="A0A2P2G1S7"/>
<comment type="caution">
    <text evidence="1">The sequence shown here is derived from an EMBL/GenBank/DDBJ whole genome shotgun (WGS) entry which is preliminary data.</text>
</comment>
<organism evidence="1 2">
    <name type="scientific">Amycolatopsis lurida NRRL 2430</name>
    <dbReference type="NCBI Taxonomy" id="1460371"/>
    <lineage>
        <taxon>Bacteria</taxon>
        <taxon>Bacillati</taxon>
        <taxon>Actinomycetota</taxon>
        <taxon>Actinomycetes</taxon>
        <taxon>Pseudonocardiales</taxon>
        <taxon>Pseudonocardiaceae</taxon>
        <taxon>Amycolatopsis</taxon>
    </lineage>
</organism>
<accession>A0A2P2G1S7</accession>
<keyword evidence="2" id="KW-1185">Reference proteome</keyword>
<dbReference type="EMBL" id="JFBM01000001">
    <property type="protein sequence ID" value="KFU82916.1"/>
    <property type="molecule type" value="Genomic_DNA"/>
</dbReference>
<evidence type="ECO:0000313" key="2">
    <source>
        <dbReference type="Proteomes" id="UP000256220"/>
    </source>
</evidence>
<sequence length="95" mass="9500">MTLMAAIAHRCACGHLDFFHSSVTGACTTEGCLCQTVNAGPPEVIPTWRSDGTPTGPTVEEPAVIAPGTRGAGMGGLCGCDACQTLYASVSGNAA</sequence>
<proteinExistence type="predicted"/>
<protein>
    <submittedName>
        <fullName evidence="1">Uncharacterized protein</fullName>
    </submittedName>
</protein>
<name>A0A2P2G1S7_AMYLU</name>
<evidence type="ECO:0000313" key="1">
    <source>
        <dbReference type="EMBL" id="KFU82916.1"/>
    </source>
</evidence>